<dbReference type="InterPro" id="IPR041616">
    <property type="entry name" value="PheRS_beta_core"/>
</dbReference>
<gene>
    <name evidence="11" type="primary">pheT</name>
    <name evidence="14" type="ORF">UX25_C0004G0019</name>
</gene>
<dbReference type="InterPro" id="IPR020825">
    <property type="entry name" value="Phe-tRNA_synthase-like_B3/B4"/>
</dbReference>
<dbReference type="SUPFAM" id="SSF55681">
    <property type="entry name" value="Class II aaRS and biotin synthetases"/>
    <property type="match status" value="1"/>
</dbReference>
<dbReference type="GO" id="GO:0005524">
    <property type="term" value="F:ATP binding"/>
    <property type="evidence" value="ECO:0007669"/>
    <property type="project" value="UniProtKB-UniRule"/>
</dbReference>
<dbReference type="Pfam" id="PF03483">
    <property type="entry name" value="B3_4"/>
    <property type="match status" value="1"/>
</dbReference>
<organism evidence="14 15">
    <name type="scientific">Candidatus Woesebacteria bacterium GW2011_GWC2_45_9</name>
    <dbReference type="NCBI Taxonomy" id="1618589"/>
    <lineage>
        <taxon>Bacteria</taxon>
        <taxon>Candidatus Woeseibacteriota</taxon>
    </lineage>
</organism>
<sequence length="651" mass="72644">MDIKIPDNWLRDFLKTKATSSEVAKYLSLSGPSVEKVEESVYFIEVTTNRVDVASIMGVAREAAAILPQFGVKARLQPIKLLNLKFSAKVDYLEAEVDHKLCSRFSAVLIKNVQIKQSPDWLKERLAAVGVRPINNVVDISNYVMHELGQPVHTFDYDKILKGKMVLRESRKGERLTTLDGKTHTLPGGDIVIEDGRGRLIDLAGIMGGENSAVDGSTKNILLFVQTYNPVNIRQTSMSLAQRTEAAVLFEKGLDPELVTLGIGRGIEFFVKLTNGRPEGQILDIYPAPYKAKKVEINTDFITARLGTEIPKGKITQILRSLGFETNWKGKTLEILVPSHRAEDISIPEDVVEEIARLYGYHNLPSELMQGALPEPPADAPFGFEEKVKNILKGYGGVEIYTFSLVTPEEAPTGLTLKNPLGKESERLRTSLMPSLLAAARQNLGEKEPFHLFEAANVYIPRSGDLPNEKMMLGGIFANSPFREAKGILEGLLSELNIGWEIVSGDAAHFLPNRHVYIKAKGKILGEFGELSQGYLYYEFDTEALRQAHREIESFKPIPKYPAQIEDMTLTFPERTKIGEVIGFVLAKEKLVSRMELTDIYKDAFGEALSSAYTFRFWYQHPTKTLGNKEAEEIRKRILAGIKEKFGGIAK</sequence>
<evidence type="ECO:0000313" key="14">
    <source>
        <dbReference type="EMBL" id="KKU17652.1"/>
    </source>
</evidence>
<protein>
    <recommendedName>
        <fullName evidence="11">Phenylalanine--tRNA ligase beta subunit</fullName>
        <ecNumber evidence="11">6.1.1.20</ecNumber>
    </recommendedName>
    <alternativeName>
        <fullName evidence="11">Phenylalanyl-tRNA synthetase beta subunit</fullName>
        <shortName evidence="11">PheRS</shortName>
    </alternativeName>
</protein>
<dbReference type="Gene3D" id="3.30.56.10">
    <property type="match status" value="2"/>
</dbReference>
<dbReference type="Pfam" id="PF03484">
    <property type="entry name" value="B5"/>
    <property type="match status" value="1"/>
</dbReference>
<dbReference type="InterPro" id="IPR009061">
    <property type="entry name" value="DNA-bd_dom_put_sf"/>
</dbReference>
<feature type="binding site" evidence="11">
    <location>
        <position position="350"/>
    </location>
    <ligand>
        <name>Mg(2+)</name>
        <dbReference type="ChEBI" id="CHEBI:18420"/>
        <note>shared with alpha subunit</note>
    </ligand>
</feature>
<evidence type="ECO:0000259" key="13">
    <source>
        <dbReference type="PROSITE" id="PS51483"/>
    </source>
</evidence>
<dbReference type="InterPro" id="IPR045060">
    <property type="entry name" value="Phe-tRNA-ligase_IIc_bsu"/>
</dbReference>
<dbReference type="SMART" id="SM00874">
    <property type="entry name" value="B5"/>
    <property type="match status" value="1"/>
</dbReference>
<dbReference type="InterPro" id="IPR036690">
    <property type="entry name" value="Fdx_antiC-bd_sf"/>
</dbReference>
<feature type="binding site" evidence="11">
    <location>
        <position position="353"/>
    </location>
    <ligand>
        <name>Mg(2+)</name>
        <dbReference type="ChEBI" id="CHEBI:18420"/>
        <note>shared with alpha subunit</note>
    </ligand>
</feature>
<dbReference type="GO" id="GO:0000287">
    <property type="term" value="F:magnesium ion binding"/>
    <property type="evidence" value="ECO:0007669"/>
    <property type="project" value="UniProtKB-UniRule"/>
</dbReference>
<comment type="subcellular location">
    <subcellularLocation>
        <location evidence="11">Cytoplasm</location>
    </subcellularLocation>
</comment>
<keyword evidence="9 11" id="KW-0030">Aminoacyl-tRNA synthetase</keyword>
<dbReference type="PROSITE" id="PS51483">
    <property type="entry name" value="B5"/>
    <property type="match status" value="1"/>
</dbReference>
<dbReference type="InterPro" id="IPR045864">
    <property type="entry name" value="aa-tRNA-synth_II/BPL/LPL"/>
</dbReference>
<dbReference type="EMBL" id="LCLM01000004">
    <property type="protein sequence ID" value="KKU17652.1"/>
    <property type="molecule type" value="Genomic_DNA"/>
</dbReference>
<comment type="cofactor">
    <cofactor evidence="11">
        <name>Mg(2+)</name>
        <dbReference type="ChEBI" id="CHEBI:18420"/>
    </cofactor>
    <text evidence="11">Binds 2 magnesium ions per tetramer.</text>
</comment>
<dbReference type="InterPro" id="IPR005121">
    <property type="entry name" value="Fdx_antiC-bd"/>
</dbReference>
<dbReference type="Pfam" id="PF03147">
    <property type="entry name" value="FDX-ACB"/>
    <property type="match status" value="1"/>
</dbReference>
<evidence type="ECO:0000256" key="10">
    <source>
        <dbReference type="ARBA" id="ARBA00049255"/>
    </source>
</evidence>
<proteinExistence type="inferred from homology"/>
<keyword evidence="5 11" id="KW-0547">Nucleotide-binding</keyword>
<dbReference type="SMART" id="SM00896">
    <property type="entry name" value="FDX-ACB"/>
    <property type="match status" value="1"/>
</dbReference>
<keyword evidence="11" id="KW-0963">Cytoplasm</keyword>
<dbReference type="HAMAP" id="MF_00283">
    <property type="entry name" value="Phe_tRNA_synth_beta1"/>
    <property type="match status" value="1"/>
</dbReference>
<evidence type="ECO:0000256" key="6">
    <source>
        <dbReference type="ARBA" id="ARBA00022840"/>
    </source>
</evidence>
<keyword evidence="4 11" id="KW-0479">Metal-binding</keyword>
<evidence type="ECO:0000256" key="4">
    <source>
        <dbReference type="ARBA" id="ARBA00022723"/>
    </source>
</evidence>
<dbReference type="PATRIC" id="fig|1618589.3.peg.112"/>
<dbReference type="Proteomes" id="UP000034922">
    <property type="component" value="Unassembled WGS sequence"/>
</dbReference>
<feature type="domain" description="B5" evidence="13">
    <location>
        <begin position="290"/>
        <end position="366"/>
    </location>
</feature>
<dbReference type="SUPFAM" id="SSF54991">
    <property type="entry name" value="Anticodon-binding domain of PheRS"/>
    <property type="match status" value="1"/>
</dbReference>
<accession>A0A0G1NBD8</accession>
<comment type="caution">
    <text evidence="14">The sequence shown here is derived from an EMBL/GenBank/DDBJ whole genome shotgun (WGS) entry which is preliminary data.</text>
</comment>
<dbReference type="PANTHER" id="PTHR10947">
    <property type="entry name" value="PHENYLALANYL-TRNA SYNTHETASE BETA CHAIN AND LEUCINE-RICH REPEAT-CONTAINING PROTEIN 47"/>
    <property type="match status" value="1"/>
</dbReference>
<evidence type="ECO:0000256" key="7">
    <source>
        <dbReference type="ARBA" id="ARBA00022842"/>
    </source>
</evidence>
<dbReference type="Gene3D" id="3.30.70.380">
    <property type="entry name" value="Ferrodoxin-fold anticodon-binding domain"/>
    <property type="match status" value="1"/>
</dbReference>
<evidence type="ECO:0000256" key="11">
    <source>
        <dbReference type="HAMAP-Rule" id="MF_00283"/>
    </source>
</evidence>
<dbReference type="Gene3D" id="3.30.930.10">
    <property type="entry name" value="Bira Bifunctional Protein, Domain 2"/>
    <property type="match status" value="1"/>
</dbReference>
<dbReference type="SMART" id="SM00873">
    <property type="entry name" value="B3_4"/>
    <property type="match status" value="1"/>
</dbReference>
<feature type="binding site" evidence="11">
    <location>
        <position position="344"/>
    </location>
    <ligand>
        <name>Mg(2+)</name>
        <dbReference type="ChEBI" id="CHEBI:18420"/>
        <note>shared with alpha subunit</note>
    </ligand>
</feature>
<dbReference type="EC" id="6.1.1.20" evidence="11"/>
<dbReference type="GO" id="GO:0009328">
    <property type="term" value="C:phenylalanine-tRNA ligase complex"/>
    <property type="evidence" value="ECO:0007669"/>
    <property type="project" value="TreeGrafter"/>
</dbReference>
<feature type="domain" description="FDX-ACB" evidence="12">
    <location>
        <begin position="559"/>
        <end position="651"/>
    </location>
</feature>
<feature type="binding site" evidence="11">
    <location>
        <position position="354"/>
    </location>
    <ligand>
        <name>Mg(2+)</name>
        <dbReference type="ChEBI" id="CHEBI:18420"/>
        <note>shared with alpha subunit</note>
    </ligand>
</feature>
<name>A0A0G1NBD8_9BACT</name>
<dbReference type="PANTHER" id="PTHR10947:SF0">
    <property type="entry name" value="PHENYLALANINE--TRNA LIGASE BETA SUBUNIT"/>
    <property type="match status" value="1"/>
</dbReference>
<evidence type="ECO:0000256" key="2">
    <source>
        <dbReference type="ARBA" id="ARBA00011209"/>
    </source>
</evidence>
<keyword evidence="8 11" id="KW-0648">Protein biosynthesis</keyword>
<reference evidence="14 15" key="1">
    <citation type="journal article" date="2015" name="Nature">
        <title>rRNA introns, odd ribosomes, and small enigmatic genomes across a large radiation of phyla.</title>
        <authorList>
            <person name="Brown C.T."/>
            <person name="Hug L.A."/>
            <person name="Thomas B.C."/>
            <person name="Sharon I."/>
            <person name="Castelle C.J."/>
            <person name="Singh A."/>
            <person name="Wilkins M.J."/>
            <person name="Williams K.H."/>
            <person name="Banfield J.F."/>
        </authorList>
    </citation>
    <scope>NUCLEOTIDE SEQUENCE [LARGE SCALE GENOMIC DNA]</scope>
</reference>
<keyword evidence="6 11" id="KW-0067">ATP-binding</keyword>
<dbReference type="STRING" id="1618589.UX25_C0004G0019"/>
<dbReference type="InterPro" id="IPR005146">
    <property type="entry name" value="B3/B4_tRNA-bd"/>
</dbReference>
<dbReference type="GO" id="GO:0003723">
    <property type="term" value="F:RNA binding"/>
    <property type="evidence" value="ECO:0007669"/>
    <property type="project" value="InterPro"/>
</dbReference>
<evidence type="ECO:0000256" key="5">
    <source>
        <dbReference type="ARBA" id="ARBA00022741"/>
    </source>
</evidence>
<dbReference type="NCBIfam" id="TIGR00472">
    <property type="entry name" value="pheT_bact"/>
    <property type="match status" value="1"/>
</dbReference>
<dbReference type="SUPFAM" id="SSF46955">
    <property type="entry name" value="Putative DNA-binding domain"/>
    <property type="match status" value="2"/>
</dbReference>
<dbReference type="InterPro" id="IPR005147">
    <property type="entry name" value="tRNA_synthase_B5-dom"/>
</dbReference>
<comment type="subunit">
    <text evidence="2 11">Tetramer of two alpha and two beta subunits.</text>
</comment>
<evidence type="ECO:0000256" key="8">
    <source>
        <dbReference type="ARBA" id="ARBA00022917"/>
    </source>
</evidence>
<evidence type="ECO:0000259" key="12">
    <source>
        <dbReference type="PROSITE" id="PS51447"/>
    </source>
</evidence>
<evidence type="ECO:0000313" key="15">
    <source>
        <dbReference type="Proteomes" id="UP000034922"/>
    </source>
</evidence>
<dbReference type="InterPro" id="IPR004532">
    <property type="entry name" value="Phe-tRNA-ligase_IIc_bsu_bact"/>
</dbReference>
<dbReference type="GO" id="GO:0004826">
    <property type="term" value="F:phenylalanine-tRNA ligase activity"/>
    <property type="evidence" value="ECO:0007669"/>
    <property type="project" value="UniProtKB-UniRule"/>
</dbReference>
<comment type="similarity">
    <text evidence="1 11">Belongs to the phenylalanyl-tRNA synthetase beta subunit family. Type 1 subfamily.</text>
</comment>
<keyword evidence="7 11" id="KW-0460">Magnesium</keyword>
<keyword evidence="3 11" id="KW-0436">Ligase</keyword>
<dbReference type="SUPFAM" id="SSF56037">
    <property type="entry name" value="PheT/TilS domain"/>
    <property type="match status" value="1"/>
</dbReference>
<dbReference type="Gene3D" id="3.50.40.10">
    <property type="entry name" value="Phenylalanyl-trna Synthetase, Chain B, domain 3"/>
    <property type="match status" value="1"/>
</dbReference>
<dbReference type="Pfam" id="PF17759">
    <property type="entry name" value="tRNA_synthFbeta"/>
    <property type="match status" value="1"/>
</dbReference>
<dbReference type="PROSITE" id="PS51447">
    <property type="entry name" value="FDX_ACB"/>
    <property type="match status" value="1"/>
</dbReference>
<evidence type="ECO:0000256" key="1">
    <source>
        <dbReference type="ARBA" id="ARBA00008653"/>
    </source>
</evidence>
<dbReference type="GO" id="GO:0006432">
    <property type="term" value="P:phenylalanyl-tRNA aminoacylation"/>
    <property type="evidence" value="ECO:0007669"/>
    <property type="project" value="UniProtKB-UniRule"/>
</dbReference>
<dbReference type="AlphaFoldDB" id="A0A0G1NBD8"/>
<evidence type="ECO:0000256" key="3">
    <source>
        <dbReference type="ARBA" id="ARBA00022598"/>
    </source>
</evidence>
<evidence type="ECO:0000256" key="9">
    <source>
        <dbReference type="ARBA" id="ARBA00023146"/>
    </source>
</evidence>
<comment type="catalytic activity">
    <reaction evidence="10 11">
        <text>tRNA(Phe) + L-phenylalanine + ATP = L-phenylalanyl-tRNA(Phe) + AMP + diphosphate + H(+)</text>
        <dbReference type="Rhea" id="RHEA:19413"/>
        <dbReference type="Rhea" id="RHEA-COMP:9668"/>
        <dbReference type="Rhea" id="RHEA-COMP:9699"/>
        <dbReference type="ChEBI" id="CHEBI:15378"/>
        <dbReference type="ChEBI" id="CHEBI:30616"/>
        <dbReference type="ChEBI" id="CHEBI:33019"/>
        <dbReference type="ChEBI" id="CHEBI:58095"/>
        <dbReference type="ChEBI" id="CHEBI:78442"/>
        <dbReference type="ChEBI" id="CHEBI:78531"/>
        <dbReference type="ChEBI" id="CHEBI:456215"/>
        <dbReference type="EC" id="6.1.1.20"/>
    </reaction>
</comment>